<dbReference type="Proteomes" id="UP001648503">
    <property type="component" value="Unassembled WGS sequence"/>
</dbReference>
<comment type="caution">
    <text evidence="1">The sequence shown here is derived from an EMBL/GenBank/DDBJ whole genome shotgun (WGS) entry which is preliminary data.</text>
</comment>
<organism evidence="1 2">
    <name type="scientific">Batrachochytrium salamandrivorans</name>
    <dbReference type="NCBI Taxonomy" id="1357716"/>
    <lineage>
        <taxon>Eukaryota</taxon>
        <taxon>Fungi</taxon>
        <taxon>Fungi incertae sedis</taxon>
        <taxon>Chytridiomycota</taxon>
        <taxon>Chytridiomycota incertae sedis</taxon>
        <taxon>Chytridiomycetes</taxon>
        <taxon>Rhizophydiales</taxon>
        <taxon>Rhizophydiales incertae sedis</taxon>
        <taxon>Batrachochytrium</taxon>
    </lineage>
</organism>
<name>A0ABQ8EX89_9FUNG</name>
<evidence type="ECO:0000313" key="2">
    <source>
        <dbReference type="Proteomes" id="UP001648503"/>
    </source>
</evidence>
<proteinExistence type="predicted"/>
<dbReference type="EMBL" id="JAFCIX010000545">
    <property type="protein sequence ID" value="KAH6588070.1"/>
    <property type="molecule type" value="Genomic_DNA"/>
</dbReference>
<dbReference type="Gene3D" id="3.90.79.10">
    <property type="entry name" value="Nucleoside Triphosphate Pyrophosphohydrolase"/>
    <property type="match status" value="1"/>
</dbReference>
<keyword evidence="2" id="KW-1185">Reference proteome</keyword>
<dbReference type="InterPro" id="IPR015797">
    <property type="entry name" value="NUDIX_hydrolase-like_dom_sf"/>
</dbReference>
<dbReference type="SUPFAM" id="SSF55811">
    <property type="entry name" value="Nudix"/>
    <property type="match status" value="1"/>
</dbReference>
<sequence length="205" mass="23401">MSVEQLKAEVQRQDPLPIVAEQQSYKRFLTVWSRRVKFPDGREVDWDVAGHGTLSPAFATVFPYNTETKKVRLIVEYAQGPNLMSYTLAAGGFDPRKHADIQETAICELSEEAKLCNGKWIRLIPDAHNGIPELKWSRNRFVPFLVINAEEDITPLARDAEECIETLDVTLDELQHMILNGLVMLPSVQTTLMAMDWLRKNSYIQ</sequence>
<accession>A0ABQ8EX89</accession>
<reference evidence="1 2" key="1">
    <citation type="submission" date="2021-02" db="EMBL/GenBank/DDBJ databases">
        <title>Variation within the Batrachochytrium salamandrivorans European outbreak.</title>
        <authorList>
            <person name="Kelly M."/>
            <person name="Pasmans F."/>
            <person name="Shea T.P."/>
            <person name="Munoz J.F."/>
            <person name="Carranza S."/>
            <person name="Cuomo C.A."/>
            <person name="Martel A."/>
        </authorList>
    </citation>
    <scope>NUCLEOTIDE SEQUENCE [LARGE SCALE GENOMIC DNA]</scope>
    <source>
        <strain evidence="1 2">AMFP18/2</strain>
    </source>
</reference>
<gene>
    <name evidence="1" type="ORF">BASA50_010933</name>
</gene>
<evidence type="ECO:0008006" key="3">
    <source>
        <dbReference type="Google" id="ProtNLM"/>
    </source>
</evidence>
<evidence type="ECO:0000313" key="1">
    <source>
        <dbReference type="EMBL" id="KAH6588070.1"/>
    </source>
</evidence>
<protein>
    <recommendedName>
        <fullName evidence="3">Nudix hydrolase domain-containing protein</fullName>
    </recommendedName>
</protein>